<feature type="region of interest" description="Disordered" evidence="4">
    <location>
        <begin position="692"/>
        <end position="739"/>
    </location>
</feature>
<dbReference type="PANTHER" id="PTHR31251:SF169">
    <property type="entry name" value="SQUAMOSA PROMOTER-BINDING-LIKE PROTEIN 8"/>
    <property type="match status" value="1"/>
</dbReference>
<comment type="caution">
    <text evidence="6">The sequence shown here is derived from an EMBL/GenBank/DDBJ whole genome shotgun (WGS) entry which is preliminary data.</text>
</comment>
<feature type="region of interest" description="Disordered" evidence="4">
    <location>
        <begin position="444"/>
        <end position="484"/>
    </location>
</feature>
<keyword evidence="1" id="KW-0479">Metal-binding</keyword>
<dbReference type="PANTHER" id="PTHR31251">
    <property type="entry name" value="SQUAMOSA PROMOTER-BINDING-LIKE PROTEIN 4"/>
    <property type="match status" value="1"/>
</dbReference>
<dbReference type="InterPro" id="IPR044817">
    <property type="entry name" value="SBP-like"/>
</dbReference>
<feature type="region of interest" description="Disordered" evidence="4">
    <location>
        <begin position="1284"/>
        <end position="1310"/>
    </location>
</feature>
<dbReference type="Pfam" id="PF03110">
    <property type="entry name" value="SBP"/>
    <property type="match status" value="1"/>
</dbReference>
<dbReference type="SUPFAM" id="SSF103612">
    <property type="entry name" value="SBT domain"/>
    <property type="match status" value="1"/>
</dbReference>
<dbReference type="InterPro" id="IPR036893">
    <property type="entry name" value="SBP_sf"/>
</dbReference>
<dbReference type="PROSITE" id="PS51141">
    <property type="entry name" value="ZF_SBP"/>
    <property type="match status" value="1"/>
</dbReference>
<feature type="compositionally biased region" description="Low complexity" evidence="4">
    <location>
        <begin position="225"/>
        <end position="237"/>
    </location>
</feature>
<sequence length="1404" mass="142075">MPTTGAHPTAAMPGSADGMTWSEADYHWDPVKMIATARKPAGAITGETGGRSDQTALPIACSAAGSVPPAFLASLTHKATPGTSSGEASPCAEMGGCAASPPAAAAAKAAPARGKGRAAGRGKKGSGSAAVVCQCQADGCTADLTTHTYYHQRNKICVVHIKADVFVRGGEELRFCQRCGHAHPLPEFDPGKHSCRKQLEKHNARRRKRQQELAGAQQSSEGEDAPAAAASAAAARGPARRRQPAKRSRVKEEAEDVPEGLPGRRSQAAAAPAAASPSADAVGAFAAAWGACLPSSSLPSAGMQDESGSAGEASPIRASPVSASLQQQLEQQQQARAAGGQPLATAGQLPGHSGPPSLGPDTSASGSAVATTMAQAAPAAAPAVMLAQRPASPALLPVLDFDFDLKPTPFEDLLRQPLVPLDADEELLADDLAAWLNRNLAEDEQRDATAAPQHQHAQQQHPGWQHGPSTTLPPASASWGAEQLQLQQQPASLQLATSIMRQQVFDPLDALLPLQQQPPDAHHLARYAGASSQQPATMQRQAYGAPAMPAAAAQRASQAPASPTLATVSVKLFGCTPEELPLGLRDHLRGWFDGSVHGMDGYLRPGCVHLTVQALLSGYAAERLTQADPPPGSAAEGQAVAGAGTSSGAAAAGEEAKAASGAKSCCAQRPVAACVAGAGQAAGGANVSPAGTDIVPGMPPPPPAAAAPGAHQGPSAGTCCGRKRAAEGPAEPGVGGGDSAVRRVVDRMLQSGEVLWRSKTMLVQAGSHVALVHQGRLRQTWDIESSSARAVPAILEVSPPLLLASQPGELCVSGINMLQNDCRLLLRLQGRYVQPAAATCRDCTCSAPVHPGSGVSTAGQVAAAIDAASFEQRCCGCCVNKLQLAGLLPPAADPPSKPQAAQAAADAPTQPADEPSCCRQAAADAGAAPAVAAGGRRVMAGAARLQTVRLHLPTSEQQDLQLEPLLPGLLHLDIQRRAYSAPRGARVLVVSSPTVHRELLQLIERHGAAALPPQVLEQLGVVHEWLGRPEKMQYPVVEAVAARLLYWAVGCGLPATSDLLLSVLQAQGGSSSAAAAAVLQRAMDAEAAGGAATAAALSSMDGLQHLHLSMQATIAAAVQRAGELACRHGISLLHRAVQSGCGATLRTVLGWGEDAGGSWRCDLQGPQGITPLHLAALLPDPAAARHTVLLLLGRCAPGAQAWDCSCTADGQTPAHFFKAAAAARCGGAAEAAVAALETEIAVLRQLQQPKLPVRAAPAGTLVRSPAPLASLAIAQPAAQAAGKAAGETPVAAQEASLSPRGSGRSAGEMQPATPRKNPGCLCAPGCPCALLDRCACCGDDSEEDEAGGTCGGGSGKCCCCSDVSSHVAGCAGCSAAADGGTGDCCGGGIAAAAPMLPSCCGGNK</sequence>
<dbReference type="GO" id="GO:0008270">
    <property type="term" value="F:zinc ion binding"/>
    <property type="evidence" value="ECO:0007669"/>
    <property type="project" value="UniProtKB-KW"/>
</dbReference>
<dbReference type="GO" id="GO:0003677">
    <property type="term" value="F:DNA binding"/>
    <property type="evidence" value="ECO:0007669"/>
    <property type="project" value="InterPro"/>
</dbReference>
<evidence type="ECO:0000256" key="4">
    <source>
        <dbReference type="SAM" id="MobiDB-lite"/>
    </source>
</evidence>
<organism evidence="6 7">
    <name type="scientific">Chlorella vulgaris</name>
    <name type="common">Green alga</name>
    <dbReference type="NCBI Taxonomy" id="3077"/>
    <lineage>
        <taxon>Eukaryota</taxon>
        <taxon>Viridiplantae</taxon>
        <taxon>Chlorophyta</taxon>
        <taxon>core chlorophytes</taxon>
        <taxon>Trebouxiophyceae</taxon>
        <taxon>Chlorellales</taxon>
        <taxon>Chlorellaceae</taxon>
        <taxon>Chlorella clade</taxon>
        <taxon>Chlorella</taxon>
    </lineage>
</organism>
<reference evidence="6" key="1">
    <citation type="journal article" date="2019" name="Plant J.">
        <title>Chlorella vulgaris genome assembly and annotation reveals the molecular basis for metabolic acclimation to high light conditions.</title>
        <authorList>
            <person name="Cecchin M."/>
            <person name="Marcolungo L."/>
            <person name="Rossato M."/>
            <person name="Girolomoni L."/>
            <person name="Cosentino E."/>
            <person name="Cuine S."/>
            <person name="Li-Beisson Y."/>
            <person name="Delledonne M."/>
            <person name="Ballottari M."/>
        </authorList>
    </citation>
    <scope>NUCLEOTIDE SEQUENCE</scope>
    <source>
        <strain evidence="6">211/11P</strain>
    </source>
</reference>
<feature type="domain" description="SBP-type" evidence="5">
    <location>
        <begin position="132"/>
        <end position="209"/>
    </location>
</feature>
<dbReference type="Gene3D" id="1.25.40.20">
    <property type="entry name" value="Ankyrin repeat-containing domain"/>
    <property type="match status" value="1"/>
</dbReference>
<keyword evidence="3" id="KW-0862">Zinc</keyword>
<feature type="region of interest" description="Disordered" evidence="4">
    <location>
        <begin position="187"/>
        <end position="272"/>
    </location>
</feature>
<reference evidence="6" key="2">
    <citation type="submission" date="2020-11" db="EMBL/GenBank/DDBJ databases">
        <authorList>
            <person name="Cecchin M."/>
            <person name="Marcolungo L."/>
            <person name="Rossato M."/>
            <person name="Girolomoni L."/>
            <person name="Cosentino E."/>
            <person name="Cuine S."/>
            <person name="Li-Beisson Y."/>
            <person name="Delledonne M."/>
            <person name="Ballottari M."/>
        </authorList>
    </citation>
    <scope>NUCLEOTIDE SEQUENCE</scope>
    <source>
        <strain evidence="6">211/11P</strain>
        <tissue evidence="6">Whole cell</tissue>
    </source>
</reference>
<evidence type="ECO:0000256" key="3">
    <source>
        <dbReference type="ARBA" id="ARBA00022833"/>
    </source>
</evidence>
<gene>
    <name evidence="6" type="ORF">D9Q98_009670</name>
</gene>
<dbReference type="Gene3D" id="4.10.1100.10">
    <property type="entry name" value="Transcription factor, SBP-box domain"/>
    <property type="match status" value="1"/>
</dbReference>
<dbReference type="InterPro" id="IPR004333">
    <property type="entry name" value="SBP_dom"/>
</dbReference>
<feature type="compositionally biased region" description="Basic residues" evidence="4">
    <location>
        <begin position="238"/>
        <end position="249"/>
    </location>
</feature>
<evidence type="ECO:0000256" key="1">
    <source>
        <dbReference type="ARBA" id="ARBA00022723"/>
    </source>
</evidence>
<dbReference type="GO" id="GO:0005634">
    <property type="term" value="C:nucleus"/>
    <property type="evidence" value="ECO:0007669"/>
    <property type="project" value="InterPro"/>
</dbReference>
<evidence type="ECO:0000259" key="5">
    <source>
        <dbReference type="PROSITE" id="PS51141"/>
    </source>
</evidence>
<feature type="region of interest" description="Disordered" evidence="4">
    <location>
        <begin position="299"/>
        <end position="370"/>
    </location>
</feature>
<keyword evidence="2" id="KW-0863">Zinc-finger</keyword>
<feature type="compositionally biased region" description="Low complexity" evidence="4">
    <location>
        <begin position="898"/>
        <end position="916"/>
    </location>
</feature>
<feature type="compositionally biased region" description="Low complexity" evidence="4">
    <location>
        <begin position="450"/>
        <end position="468"/>
    </location>
</feature>
<keyword evidence="7" id="KW-1185">Reference proteome</keyword>
<evidence type="ECO:0000313" key="6">
    <source>
        <dbReference type="EMBL" id="KAI3423834.1"/>
    </source>
</evidence>
<name>A0A9D4TER2_CHLVU</name>
<dbReference type="Proteomes" id="UP001055712">
    <property type="component" value="Unassembled WGS sequence"/>
</dbReference>
<feature type="compositionally biased region" description="Low complexity" evidence="4">
    <location>
        <begin position="322"/>
        <end position="360"/>
    </location>
</feature>
<dbReference type="SUPFAM" id="SSF48403">
    <property type="entry name" value="Ankyrin repeat"/>
    <property type="match status" value="1"/>
</dbReference>
<feature type="compositionally biased region" description="Low complexity" evidence="4">
    <location>
        <begin position="706"/>
        <end position="717"/>
    </location>
</feature>
<proteinExistence type="predicted"/>
<evidence type="ECO:0000313" key="7">
    <source>
        <dbReference type="Proteomes" id="UP001055712"/>
    </source>
</evidence>
<feature type="compositionally biased region" description="Basic and acidic residues" evidence="4">
    <location>
        <begin position="187"/>
        <end position="202"/>
    </location>
</feature>
<protein>
    <recommendedName>
        <fullName evidence="5">SBP-type domain-containing protein</fullName>
    </recommendedName>
</protein>
<dbReference type="EMBL" id="SIDB01000014">
    <property type="protein sequence ID" value="KAI3423834.1"/>
    <property type="molecule type" value="Genomic_DNA"/>
</dbReference>
<accession>A0A9D4TER2</accession>
<dbReference type="OrthoDB" id="514967at2759"/>
<evidence type="ECO:0000256" key="2">
    <source>
        <dbReference type="ARBA" id="ARBA00022771"/>
    </source>
</evidence>
<dbReference type="InterPro" id="IPR036770">
    <property type="entry name" value="Ankyrin_rpt-contain_sf"/>
</dbReference>
<feature type="region of interest" description="Disordered" evidence="4">
    <location>
        <begin position="890"/>
        <end position="916"/>
    </location>
</feature>